<organism evidence="1 2">
    <name type="scientific">Ataeniobius toweri</name>
    <dbReference type="NCBI Taxonomy" id="208326"/>
    <lineage>
        <taxon>Eukaryota</taxon>
        <taxon>Metazoa</taxon>
        <taxon>Chordata</taxon>
        <taxon>Craniata</taxon>
        <taxon>Vertebrata</taxon>
        <taxon>Euteleostomi</taxon>
        <taxon>Actinopterygii</taxon>
        <taxon>Neopterygii</taxon>
        <taxon>Teleostei</taxon>
        <taxon>Neoteleostei</taxon>
        <taxon>Acanthomorphata</taxon>
        <taxon>Ovalentaria</taxon>
        <taxon>Atherinomorphae</taxon>
        <taxon>Cyprinodontiformes</taxon>
        <taxon>Goodeidae</taxon>
        <taxon>Ataeniobius</taxon>
    </lineage>
</organism>
<name>A0ABU7BL10_9TELE</name>
<keyword evidence="2" id="KW-1185">Reference proteome</keyword>
<evidence type="ECO:0000313" key="2">
    <source>
        <dbReference type="Proteomes" id="UP001345963"/>
    </source>
</evidence>
<gene>
    <name evidence="1" type="ORF">ATANTOWER_008517</name>
</gene>
<dbReference type="Proteomes" id="UP001345963">
    <property type="component" value="Unassembled WGS sequence"/>
</dbReference>
<sequence length="101" mass="11531">MQRDPRLGIEPRTFLLQGNSATNCATVQASIPPSILIMLTWSRRAALSSLAFTSLRTYPGQYVQTLWSRKPETLLPEKAEEVRYEHKDPHKLLQVHLLNTC</sequence>
<comment type="caution">
    <text evidence="1">The sequence shown here is derived from an EMBL/GenBank/DDBJ whole genome shotgun (WGS) entry which is preliminary data.</text>
</comment>
<dbReference type="EMBL" id="JAHUTI010059210">
    <property type="protein sequence ID" value="MED6250760.1"/>
    <property type="molecule type" value="Genomic_DNA"/>
</dbReference>
<reference evidence="1 2" key="1">
    <citation type="submission" date="2021-07" db="EMBL/GenBank/DDBJ databases">
        <authorList>
            <person name="Palmer J.M."/>
        </authorList>
    </citation>
    <scope>NUCLEOTIDE SEQUENCE [LARGE SCALE GENOMIC DNA]</scope>
    <source>
        <strain evidence="1 2">AT_MEX2019</strain>
        <tissue evidence="1">Muscle</tissue>
    </source>
</reference>
<evidence type="ECO:0000313" key="1">
    <source>
        <dbReference type="EMBL" id="MED6250760.1"/>
    </source>
</evidence>
<accession>A0ABU7BL10</accession>
<proteinExistence type="predicted"/>
<protein>
    <submittedName>
        <fullName evidence="1">Uncharacterized protein</fullName>
    </submittedName>
</protein>